<dbReference type="InterPro" id="IPR036318">
    <property type="entry name" value="FAD-bd_PCMH-like_sf"/>
</dbReference>
<dbReference type="RefSeq" id="WP_084173471.1">
    <property type="nucleotide sequence ID" value="NZ_BAABKI010000051.1"/>
</dbReference>
<organism evidence="5 6">
    <name type="scientific">Modicisalibacter zincidurans</name>
    <dbReference type="NCBI Taxonomy" id="1178777"/>
    <lineage>
        <taxon>Bacteria</taxon>
        <taxon>Pseudomonadati</taxon>
        <taxon>Pseudomonadota</taxon>
        <taxon>Gammaproteobacteria</taxon>
        <taxon>Oceanospirillales</taxon>
        <taxon>Halomonadaceae</taxon>
        <taxon>Modicisalibacter</taxon>
    </lineage>
</organism>
<protein>
    <submittedName>
        <fullName evidence="5">Glycolate oxidase subunit GlcE</fullName>
    </submittedName>
</protein>
<evidence type="ECO:0000313" key="6">
    <source>
        <dbReference type="Proteomes" id="UP001500074"/>
    </source>
</evidence>
<proteinExistence type="predicted"/>
<dbReference type="PANTHER" id="PTHR11748:SF103">
    <property type="entry name" value="GLYCOLATE OXIDASE SUBUNIT GLCE"/>
    <property type="match status" value="1"/>
</dbReference>
<dbReference type="SUPFAM" id="SSF56176">
    <property type="entry name" value="FAD-binding/transporter-associated domain-like"/>
    <property type="match status" value="1"/>
</dbReference>
<keyword evidence="6" id="KW-1185">Reference proteome</keyword>
<feature type="domain" description="FAD-binding PCMH-type" evidence="4">
    <location>
        <begin position="28"/>
        <end position="206"/>
    </location>
</feature>
<dbReference type="Pfam" id="PF01565">
    <property type="entry name" value="FAD_binding_4"/>
    <property type="match status" value="1"/>
</dbReference>
<sequence length="390" mass="42131">MNQDSHDARGGDPRHPGPDHHEQERRPRHAEPDPAAGHDAGEALAERIRQAHADRTPLRIVGGDTKAFYGRAVDGEVLSTTAHHGIVHYDPVELVVSVRAGTRLSALEAALDAEGQQLACEPPHFGAAATVGGMVAAGLSGPRRPWAGAVRDFVLGIRLIGHDGTPLRFGGEVMKNVAGYDLSRLMVGAQGCLGVLSEVSFKVLPKPAATRNLRLAMPLEAALERLAEWGRKPWPISAASYHDGALNLRLEGGVSSVAQTAEQFGGEALEADYWSALREQRLALFTADDPRPLWRLSLPNNVPPLALDGDVLYDWAGAQRWLKSDAPTATIREAAARAGGHASCFRERDGAHPAEPFMPLPPVLAKYHQRLKQRLDPYGIFNPGRLYEAL</sequence>
<evidence type="ECO:0000256" key="1">
    <source>
        <dbReference type="ARBA" id="ARBA00022630"/>
    </source>
</evidence>
<dbReference type="NCBIfam" id="NF008439">
    <property type="entry name" value="PRK11282.1"/>
    <property type="match status" value="1"/>
</dbReference>
<dbReference type="PANTHER" id="PTHR11748">
    <property type="entry name" value="D-LACTATE DEHYDROGENASE"/>
    <property type="match status" value="1"/>
</dbReference>
<reference evidence="6" key="1">
    <citation type="journal article" date="2019" name="Int. J. Syst. Evol. Microbiol.">
        <title>The Global Catalogue of Microorganisms (GCM) 10K type strain sequencing project: providing services to taxonomists for standard genome sequencing and annotation.</title>
        <authorList>
            <consortium name="The Broad Institute Genomics Platform"/>
            <consortium name="The Broad Institute Genome Sequencing Center for Infectious Disease"/>
            <person name="Wu L."/>
            <person name="Ma J."/>
        </authorList>
    </citation>
    <scope>NUCLEOTIDE SEQUENCE [LARGE SCALE GENOMIC DNA]</scope>
    <source>
        <strain evidence="6">JCM 18472</strain>
    </source>
</reference>
<evidence type="ECO:0000256" key="2">
    <source>
        <dbReference type="ARBA" id="ARBA00022827"/>
    </source>
</evidence>
<evidence type="ECO:0000313" key="5">
    <source>
        <dbReference type="EMBL" id="GAA5179559.1"/>
    </source>
</evidence>
<dbReference type="Proteomes" id="UP001500074">
    <property type="component" value="Unassembled WGS sequence"/>
</dbReference>
<gene>
    <name evidence="5" type="primary">glcE</name>
    <name evidence="5" type="ORF">GCM10023342_31610</name>
</gene>
<dbReference type="PROSITE" id="PS51387">
    <property type="entry name" value="FAD_PCMH"/>
    <property type="match status" value="1"/>
</dbReference>
<keyword evidence="2" id="KW-0274">FAD</keyword>
<dbReference type="Gene3D" id="3.30.465.10">
    <property type="match status" value="1"/>
</dbReference>
<comment type="caution">
    <text evidence="5">The sequence shown here is derived from an EMBL/GenBank/DDBJ whole genome shotgun (WGS) entry which is preliminary data.</text>
</comment>
<dbReference type="InterPro" id="IPR006094">
    <property type="entry name" value="Oxid_FAD_bind_N"/>
</dbReference>
<dbReference type="SUPFAM" id="SSF55103">
    <property type="entry name" value="FAD-linked oxidases, C-terminal domain"/>
    <property type="match status" value="1"/>
</dbReference>
<dbReference type="InterPro" id="IPR016166">
    <property type="entry name" value="FAD-bd_PCMH"/>
</dbReference>
<accession>A0ABP9RLC4</accession>
<feature type="compositionally biased region" description="Basic and acidic residues" evidence="3">
    <location>
        <begin position="1"/>
        <end position="32"/>
    </location>
</feature>
<feature type="region of interest" description="Disordered" evidence="3">
    <location>
        <begin position="1"/>
        <end position="38"/>
    </location>
</feature>
<dbReference type="EMBL" id="BAABKI010000051">
    <property type="protein sequence ID" value="GAA5179559.1"/>
    <property type="molecule type" value="Genomic_DNA"/>
</dbReference>
<name>A0ABP9RLC4_9GAMM</name>
<evidence type="ECO:0000256" key="3">
    <source>
        <dbReference type="SAM" id="MobiDB-lite"/>
    </source>
</evidence>
<dbReference type="InterPro" id="IPR016169">
    <property type="entry name" value="FAD-bd_PCMH_sub2"/>
</dbReference>
<keyword evidence="1" id="KW-0285">Flavoprotein</keyword>
<dbReference type="InterPro" id="IPR016164">
    <property type="entry name" value="FAD-linked_Oxase-like_C"/>
</dbReference>
<evidence type="ECO:0000259" key="4">
    <source>
        <dbReference type="PROSITE" id="PS51387"/>
    </source>
</evidence>